<dbReference type="EMBL" id="JABANO010018473">
    <property type="protein sequence ID" value="KAF4731780.1"/>
    <property type="molecule type" value="Genomic_DNA"/>
</dbReference>
<dbReference type="GO" id="GO:0003697">
    <property type="term" value="F:single-stranded DNA binding"/>
    <property type="evidence" value="ECO:0007669"/>
    <property type="project" value="InterPro"/>
</dbReference>
<keyword evidence="7" id="KW-0479">Metal-binding</keyword>
<organism evidence="21 22">
    <name type="scientific">Perkinsus olseni</name>
    <name type="common">Perkinsus atlanticus</name>
    <dbReference type="NCBI Taxonomy" id="32597"/>
    <lineage>
        <taxon>Eukaryota</taxon>
        <taxon>Sar</taxon>
        <taxon>Alveolata</taxon>
        <taxon>Perkinsozoa</taxon>
        <taxon>Perkinsea</taxon>
        <taxon>Perkinsida</taxon>
        <taxon>Perkinsidae</taxon>
        <taxon>Perkinsus</taxon>
    </lineage>
</organism>
<keyword evidence="9 17" id="KW-0863">Zinc-finger</keyword>
<evidence type="ECO:0000256" key="5">
    <source>
        <dbReference type="ARBA" id="ARBA00012483"/>
    </source>
</evidence>
<evidence type="ECO:0000313" key="21">
    <source>
        <dbReference type="EMBL" id="KAF4731780.1"/>
    </source>
</evidence>
<comment type="similarity">
    <text evidence="4">Belongs to the RAD18 family.</text>
</comment>
<evidence type="ECO:0000313" key="22">
    <source>
        <dbReference type="Proteomes" id="UP000553632"/>
    </source>
</evidence>
<dbReference type="SMART" id="SM00184">
    <property type="entry name" value="RING"/>
    <property type="match status" value="1"/>
</dbReference>
<evidence type="ECO:0000256" key="13">
    <source>
        <dbReference type="ARBA" id="ARBA00023204"/>
    </source>
</evidence>
<sequence>KFGSYRRRLPTYFICVVDVKSVIASYSLIITIVALAPMFYAHFGSPTTRPLSILVVMTASGPSDWRSHSESSDVVDLCSEANSPSHLGASPGAEHMTSLGPRRSARLGERKVEENHSASARSATTPQRQHGLRPRPAKTPSTPVQQRTVAVNTSPLKLGRATPPRDTRSVEGDSTASRGSGNAGLLTAFKEMETQLRCPVCKGFLDAPMMAKCSHVFCSACIRRHLELVSQTCPECNASTSVSSLVKEPRIAAMVRLMGENNTRKKIRKAIRVANTAEVEAIEEGKNPVFMRQKLSQSKGVPIDSRPTLPIFRGKKERDIQEMLRREGLAAPYPWSRDAAIREIKEYYFRLQAAYDGKKMGALAQDPTRQGVLRAMLAEKGRGNKSRAALVAGGSSEGSEDLQAVFEKARWKMLRLLQGGVKKAREKGSLKRKWVDEWDSSCIERDHEEAVAAAKRLRIAEPTIPTFPIFGMSQRRPPDI</sequence>
<dbReference type="AlphaFoldDB" id="A0A7J6SI40"/>
<feature type="transmembrane region" description="Helical" evidence="19">
    <location>
        <begin position="12"/>
        <end position="40"/>
    </location>
</feature>
<evidence type="ECO:0000256" key="9">
    <source>
        <dbReference type="ARBA" id="ARBA00022771"/>
    </source>
</evidence>
<keyword evidence="8" id="KW-0227">DNA damage</keyword>
<dbReference type="SUPFAM" id="SSF57850">
    <property type="entry name" value="RING/U-box"/>
    <property type="match status" value="1"/>
</dbReference>
<dbReference type="GO" id="GO:0006513">
    <property type="term" value="P:protein monoubiquitination"/>
    <property type="evidence" value="ECO:0007669"/>
    <property type="project" value="InterPro"/>
</dbReference>
<dbReference type="InterPro" id="IPR001841">
    <property type="entry name" value="Znf_RING"/>
</dbReference>
<feature type="region of interest" description="Disordered" evidence="18">
    <location>
        <begin position="80"/>
        <end position="182"/>
    </location>
</feature>
<evidence type="ECO:0000256" key="19">
    <source>
        <dbReference type="SAM" id="Phobius"/>
    </source>
</evidence>
<comment type="caution">
    <text evidence="21">The sequence shown here is derived from an EMBL/GenBank/DDBJ whole genome shotgun (WGS) entry which is preliminary data.</text>
</comment>
<dbReference type="InterPro" id="IPR017907">
    <property type="entry name" value="Znf_RING_CS"/>
</dbReference>
<evidence type="ECO:0000259" key="20">
    <source>
        <dbReference type="PROSITE" id="PS50089"/>
    </source>
</evidence>
<dbReference type="PROSITE" id="PS50089">
    <property type="entry name" value="ZF_RING_2"/>
    <property type="match status" value="1"/>
</dbReference>
<evidence type="ECO:0000256" key="7">
    <source>
        <dbReference type="ARBA" id="ARBA00022723"/>
    </source>
</evidence>
<feature type="compositionally biased region" description="Basic and acidic residues" evidence="18">
    <location>
        <begin position="106"/>
        <end position="116"/>
    </location>
</feature>
<keyword evidence="13" id="KW-0234">DNA repair</keyword>
<evidence type="ECO:0000256" key="8">
    <source>
        <dbReference type="ARBA" id="ARBA00022763"/>
    </source>
</evidence>
<dbReference type="GO" id="GO:0006301">
    <property type="term" value="P:DNA damage tolerance"/>
    <property type="evidence" value="ECO:0007669"/>
    <property type="project" value="InterPro"/>
</dbReference>
<dbReference type="Pfam" id="PF13923">
    <property type="entry name" value="zf-C3HC4_2"/>
    <property type="match status" value="1"/>
</dbReference>
<dbReference type="PANTHER" id="PTHR14134:SF2">
    <property type="entry name" value="E3 UBIQUITIN-PROTEIN LIGASE RAD18"/>
    <property type="match status" value="1"/>
</dbReference>
<evidence type="ECO:0000256" key="3">
    <source>
        <dbReference type="ARBA" id="ARBA00004906"/>
    </source>
</evidence>
<dbReference type="GO" id="GO:0008270">
    <property type="term" value="F:zinc ion binding"/>
    <property type="evidence" value="ECO:0007669"/>
    <property type="project" value="UniProtKB-KW"/>
</dbReference>
<dbReference type="EC" id="2.3.2.27" evidence="5"/>
<accession>A0A7J6SI40</accession>
<dbReference type="InterPro" id="IPR039577">
    <property type="entry name" value="Rad18"/>
</dbReference>
<feature type="domain" description="RING-type" evidence="20">
    <location>
        <begin position="198"/>
        <end position="237"/>
    </location>
</feature>
<comment type="catalytic activity">
    <reaction evidence="1">
        <text>S-ubiquitinyl-[E2 ubiquitin-conjugating enzyme]-L-cysteine + [acceptor protein]-L-lysine = [E2 ubiquitin-conjugating enzyme]-L-cysteine + N(6)-ubiquitinyl-[acceptor protein]-L-lysine.</text>
        <dbReference type="EC" id="2.3.2.27"/>
    </reaction>
</comment>
<dbReference type="PANTHER" id="PTHR14134">
    <property type="entry name" value="E3 UBIQUITIN-PROTEIN LIGASE RAD18"/>
    <property type="match status" value="1"/>
</dbReference>
<comment type="pathway">
    <text evidence="3">Protein modification; protein ubiquitination.</text>
</comment>
<evidence type="ECO:0000256" key="14">
    <source>
        <dbReference type="ARBA" id="ARBA00023242"/>
    </source>
</evidence>
<keyword evidence="19" id="KW-0472">Membrane</keyword>
<proteinExistence type="inferred from homology"/>
<dbReference type="PROSITE" id="PS00518">
    <property type="entry name" value="ZF_RING_1"/>
    <property type="match status" value="1"/>
</dbReference>
<evidence type="ECO:0000256" key="15">
    <source>
        <dbReference type="ARBA" id="ARBA00031783"/>
    </source>
</evidence>
<evidence type="ECO:0000256" key="16">
    <source>
        <dbReference type="ARBA" id="ARBA00082369"/>
    </source>
</evidence>
<evidence type="ECO:0000256" key="12">
    <source>
        <dbReference type="ARBA" id="ARBA00023125"/>
    </source>
</evidence>
<evidence type="ECO:0000256" key="4">
    <source>
        <dbReference type="ARBA" id="ARBA00009506"/>
    </source>
</evidence>
<evidence type="ECO:0000256" key="10">
    <source>
        <dbReference type="ARBA" id="ARBA00022786"/>
    </source>
</evidence>
<keyword evidence="10" id="KW-0833">Ubl conjugation pathway</keyword>
<name>A0A7J6SI40_PEROL</name>
<dbReference type="FunFam" id="3.30.40.10:FF:000172">
    <property type="entry name" value="E3 ubiquitin-protein ligase RAD18"/>
    <property type="match status" value="1"/>
</dbReference>
<comment type="subcellular location">
    <subcellularLocation>
        <location evidence="2">Nucleus</location>
    </subcellularLocation>
</comment>
<dbReference type="InterPro" id="IPR013083">
    <property type="entry name" value="Znf_RING/FYVE/PHD"/>
</dbReference>
<feature type="compositionally biased region" description="Polar residues" evidence="18">
    <location>
        <begin position="139"/>
        <end position="155"/>
    </location>
</feature>
<evidence type="ECO:0000256" key="2">
    <source>
        <dbReference type="ARBA" id="ARBA00004123"/>
    </source>
</evidence>
<protein>
    <recommendedName>
        <fullName evidence="5">RING-type E3 ubiquitin transferase</fullName>
        <ecNumber evidence="5">2.3.2.27</ecNumber>
    </recommendedName>
    <alternativeName>
        <fullName evidence="15 16">RING-type E3 ubiquitin transferase RAD18</fullName>
    </alternativeName>
</protein>
<keyword evidence="19" id="KW-0812">Transmembrane</keyword>
<evidence type="ECO:0000256" key="18">
    <source>
        <dbReference type="SAM" id="MobiDB-lite"/>
    </source>
</evidence>
<gene>
    <name evidence="21" type="primary">RAD18_2</name>
    <name evidence="21" type="ORF">FOZ63_030057</name>
</gene>
<dbReference type="GO" id="GO:0061630">
    <property type="term" value="F:ubiquitin protein ligase activity"/>
    <property type="evidence" value="ECO:0007669"/>
    <property type="project" value="UniProtKB-EC"/>
</dbReference>
<dbReference type="Proteomes" id="UP000553632">
    <property type="component" value="Unassembled WGS sequence"/>
</dbReference>
<evidence type="ECO:0000256" key="11">
    <source>
        <dbReference type="ARBA" id="ARBA00022833"/>
    </source>
</evidence>
<feature type="compositionally biased region" description="Polar residues" evidence="18">
    <location>
        <begin position="117"/>
        <end position="128"/>
    </location>
</feature>
<keyword evidence="6" id="KW-0808">Transferase</keyword>
<evidence type="ECO:0000256" key="17">
    <source>
        <dbReference type="PROSITE-ProRule" id="PRU00175"/>
    </source>
</evidence>
<dbReference type="GO" id="GO:0005634">
    <property type="term" value="C:nucleus"/>
    <property type="evidence" value="ECO:0007669"/>
    <property type="project" value="UniProtKB-SubCell"/>
</dbReference>
<evidence type="ECO:0000256" key="6">
    <source>
        <dbReference type="ARBA" id="ARBA00022679"/>
    </source>
</evidence>
<dbReference type="Gene3D" id="3.30.40.10">
    <property type="entry name" value="Zinc/RING finger domain, C3HC4 (zinc finger)"/>
    <property type="match status" value="1"/>
</dbReference>
<dbReference type="GO" id="GO:0097505">
    <property type="term" value="C:Rad6-Rad18 complex"/>
    <property type="evidence" value="ECO:0007669"/>
    <property type="project" value="TreeGrafter"/>
</dbReference>
<keyword evidence="11" id="KW-0862">Zinc</keyword>
<reference evidence="21 22" key="1">
    <citation type="submission" date="2020-04" db="EMBL/GenBank/DDBJ databases">
        <title>Perkinsus olseni comparative genomics.</title>
        <authorList>
            <person name="Bogema D.R."/>
        </authorList>
    </citation>
    <scope>NUCLEOTIDE SEQUENCE [LARGE SCALE GENOMIC DNA]</scope>
    <source>
        <strain evidence="21 22">ATCC PRA-207</strain>
    </source>
</reference>
<keyword evidence="19" id="KW-1133">Transmembrane helix</keyword>
<keyword evidence="14" id="KW-0539">Nucleus</keyword>
<keyword evidence="22" id="KW-1185">Reference proteome</keyword>
<evidence type="ECO:0000256" key="1">
    <source>
        <dbReference type="ARBA" id="ARBA00000900"/>
    </source>
</evidence>
<keyword evidence="12" id="KW-0238">DNA-binding</keyword>
<dbReference type="GO" id="GO:0006281">
    <property type="term" value="P:DNA repair"/>
    <property type="evidence" value="ECO:0007669"/>
    <property type="project" value="UniProtKB-KW"/>
</dbReference>
<feature type="non-terminal residue" evidence="21">
    <location>
        <position position="1"/>
    </location>
</feature>